<evidence type="ECO:0000256" key="4">
    <source>
        <dbReference type="ARBA" id="ARBA00023136"/>
    </source>
</evidence>
<keyword evidence="9" id="KW-1185">Reference proteome</keyword>
<reference evidence="10" key="1">
    <citation type="submission" date="2017-02" db="UniProtKB">
        <authorList>
            <consortium name="WormBaseParasite"/>
        </authorList>
    </citation>
    <scope>IDENTIFICATION</scope>
</reference>
<evidence type="ECO:0000256" key="2">
    <source>
        <dbReference type="ARBA" id="ARBA00022692"/>
    </source>
</evidence>
<evidence type="ECO:0000256" key="6">
    <source>
        <dbReference type="SAM" id="SignalP"/>
    </source>
</evidence>
<dbReference type="Pfam" id="PF00335">
    <property type="entry name" value="Tetraspanin"/>
    <property type="match status" value="1"/>
</dbReference>
<dbReference type="GO" id="GO:0016020">
    <property type="term" value="C:membrane"/>
    <property type="evidence" value="ECO:0007669"/>
    <property type="project" value="UniProtKB-SubCell"/>
</dbReference>
<organism evidence="8 10">
    <name type="scientific">Dracunculus medinensis</name>
    <name type="common">Guinea worm</name>
    <dbReference type="NCBI Taxonomy" id="318479"/>
    <lineage>
        <taxon>Eukaryota</taxon>
        <taxon>Metazoa</taxon>
        <taxon>Ecdysozoa</taxon>
        <taxon>Nematoda</taxon>
        <taxon>Chromadorea</taxon>
        <taxon>Rhabditida</taxon>
        <taxon>Spirurina</taxon>
        <taxon>Dracunculoidea</taxon>
        <taxon>Dracunculidae</taxon>
        <taxon>Dracunculus</taxon>
    </lineage>
</organism>
<sequence length="207" mass="24216">MSNLIAALTAVAFGILLFSIEDEWRQLIRTNLQYSIQKSIENNEFADEINRIQSLFQCCGLSVNGSEPKEIWLTLLKVDMAFKNELFRPYKMLPWSCCRHNHSYCDHLAFERYYTQINANVYKKWPSYTKHINEKWECGSLENCKNKRKLAQVSLNNRDCSESFVNSFQTVIFHWNGSCAIVLGLQMLFTSITAFFFELTDARANYQ</sequence>
<dbReference type="Gene3D" id="1.10.1450.10">
    <property type="entry name" value="Tetraspanin"/>
    <property type="match status" value="1"/>
</dbReference>
<keyword evidence="4 5" id="KW-0472">Membrane</keyword>
<feature type="signal peptide" evidence="6">
    <location>
        <begin position="1"/>
        <end position="19"/>
    </location>
</feature>
<keyword evidence="3 5" id="KW-1133">Transmembrane helix</keyword>
<reference evidence="7 9" key="2">
    <citation type="submission" date="2018-11" db="EMBL/GenBank/DDBJ databases">
        <authorList>
            <consortium name="Pathogen Informatics"/>
        </authorList>
    </citation>
    <scope>NUCLEOTIDE SEQUENCE [LARGE SCALE GENOMIC DNA]</scope>
</reference>
<evidence type="ECO:0000256" key="5">
    <source>
        <dbReference type="SAM" id="Phobius"/>
    </source>
</evidence>
<dbReference type="SUPFAM" id="SSF48652">
    <property type="entry name" value="Tetraspanin"/>
    <property type="match status" value="1"/>
</dbReference>
<feature type="transmembrane region" description="Helical" evidence="5">
    <location>
        <begin position="173"/>
        <end position="197"/>
    </location>
</feature>
<keyword evidence="2 5" id="KW-0812">Transmembrane</keyword>
<evidence type="ECO:0000256" key="3">
    <source>
        <dbReference type="ARBA" id="ARBA00022989"/>
    </source>
</evidence>
<dbReference type="STRING" id="318479.A0A0N4UNW9"/>
<evidence type="ECO:0000313" key="9">
    <source>
        <dbReference type="Proteomes" id="UP000274756"/>
    </source>
</evidence>
<evidence type="ECO:0000313" key="8">
    <source>
        <dbReference type="Proteomes" id="UP000038040"/>
    </source>
</evidence>
<name>A0A0N4UNW9_DRAME</name>
<keyword evidence="6" id="KW-0732">Signal</keyword>
<dbReference type="InterPro" id="IPR008952">
    <property type="entry name" value="Tetraspanin_EC2_sf"/>
</dbReference>
<proteinExistence type="predicted"/>
<dbReference type="WBParaSite" id="DME_0000963101-mRNA-1">
    <property type="protein sequence ID" value="DME_0000963101-mRNA-1"/>
    <property type="gene ID" value="DME_0000963101"/>
</dbReference>
<dbReference type="OrthoDB" id="5835337at2759"/>
<evidence type="ECO:0000313" key="7">
    <source>
        <dbReference type="EMBL" id="VDN53308.1"/>
    </source>
</evidence>
<dbReference type="Proteomes" id="UP000274756">
    <property type="component" value="Unassembled WGS sequence"/>
</dbReference>
<evidence type="ECO:0000256" key="1">
    <source>
        <dbReference type="ARBA" id="ARBA00004141"/>
    </source>
</evidence>
<protein>
    <submittedName>
        <fullName evidence="10">Tetraspanin</fullName>
    </submittedName>
</protein>
<gene>
    <name evidence="7" type="ORF">DME_LOCUS3281</name>
</gene>
<dbReference type="AlphaFoldDB" id="A0A0N4UNW9"/>
<feature type="chain" id="PRO_5041161653" evidence="6">
    <location>
        <begin position="20"/>
        <end position="207"/>
    </location>
</feature>
<evidence type="ECO:0000313" key="10">
    <source>
        <dbReference type="WBParaSite" id="DME_0000963101-mRNA-1"/>
    </source>
</evidence>
<dbReference type="Proteomes" id="UP000038040">
    <property type="component" value="Unplaced"/>
</dbReference>
<dbReference type="EMBL" id="UYYG01000119">
    <property type="protein sequence ID" value="VDN53308.1"/>
    <property type="molecule type" value="Genomic_DNA"/>
</dbReference>
<accession>A0A0N4UNW9</accession>
<comment type="subcellular location">
    <subcellularLocation>
        <location evidence="1">Membrane</location>
        <topology evidence="1">Multi-pass membrane protein</topology>
    </subcellularLocation>
</comment>
<dbReference type="InterPro" id="IPR018499">
    <property type="entry name" value="Tetraspanin/Peripherin"/>
</dbReference>